<dbReference type="Proteomes" id="UP001497700">
    <property type="component" value="Unassembled WGS sequence"/>
</dbReference>
<accession>A0ACB9YTY8</accession>
<proteinExistence type="predicted"/>
<protein>
    <submittedName>
        <fullName evidence="1">Stress responsive A/B barrel domain protein</fullName>
    </submittedName>
</protein>
<evidence type="ECO:0000313" key="2">
    <source>
        <dbReference type="Proteomes" id="UP001497700"/>
    </source>
</evidence>
<gene>
    <name evidence="1" type="ORF">F4820DRAFT_450599</name>
</gene>
<evidence type="ECO:0000313" key="1">
    <source>
        <dbReference type="EMBL" id="KAI4862867.1"/>
    </source>
</evidence>
<comment type="caution">
    <text evidence="1">The sequence shown here is derived from an EMBL/GenBank/DDBJ whole genome shotgun (WGS) entry which is preliminary data.</text>
</comment>
<organism evidence="1 2">
    <name type="scientific">Hypoxylon rubiginosum</name>
    <dbReference type="NCBI Taxonomy" id="110542"/>
    <lineage>
        <taxon>Eukaryota</taxon>
        <taxon>Fungi</taxon>
        <taxon>Dikarya</taxon>
        <taxon>Ascomycota</taxon>
        <taxon>Pezizomycotina</taxon>
        <taxon>Sordariomycetes</taxon>
        <taxon>Xylariomycetidae</taxon>
        <taxon>Xylariales</taxon>
        <taxon>Hypoxylaceae</taxon>
        <taxon>Hypoxylon</taxon>
    </lineage>
</organism>
<name>A0ACB9YTY8_9PEZI</name>
<keyword evidence="2" id="KW-1185">Reference proteome</keyword>
<reference evidence="1 2" key="1">
    <citation type="journal article" date="2022" name="New Phytol.">
        <title>Ecological generalism drives hyperdiversity of secondary metabolite gene clusters in xylarialean endophytes.</title>
        <authorList>
            <person name="Franco M.E.E."/>
            <person name="Wisecaver J.H."/>
            <person name="Arnold A.E."/>
            <person name="Ju Y.M."/>
            <person name="Slot J.C."/>
            <person name="Ahrendt S."/>
            <person name="Moore L.P."/>
            <person name="Eastman K.E."/>
            <person name="Scott K."/>
            <person name="Konkel Z."/>
            <person name="Mondo S.J."/>
            <person name="Kuo A."/>
            <person name="Hayes R.D."/>
            <person name="Haridas S."/>
            <person name="Andreopoulos B."/>
            <person name="Riley R."/>
            <person name="LaButti K."/>
            <person name="Pangilinan J."/>
            <person name="Lipzen A."/>
            <person name="Amirebrahimi M."/>
            <person name="Yan J."/>
            <person name="Adam C."/>
            <person name="Keymanesh K."/>
            <person name="Ng V."/>
            <person name="Louie K."/>
            <person name="Northen T."/>
            <person name="Drula E."/>
            <person name="Henrissat B."/>
            <person name="Hsieh H.M."/>
            <person name="Youens-Clark K."/>
            <person name="Lutzoni F."/>
            <person name="Miadlikowska J."/>
            <person name="Eastwood D.C."/>
            <person name="Hamelin R.C."/>
            <person name="Grigoriev I.V."/>
            <person name="U'Ren J.M."/>
        </authorList>
    </citation>
    <scope>NUCLEOTIDE SEQUENCE [LARGE SCALE GENOMIC DNA]</scope>
    <source>
        <strain evidence="1 2">CBS 119005</strain>
    </source>
</reference>
<dbReference type="EMBL" id="MU393517">
    <property type="protein sequence ID" value="KAI4862867.1"/>
    <property type="molecule type" value="Genomic_DNA"/>
</dbReference>
<sequence>MAVKHLVLFQFKPEAGAESVKESSLRMLGLKDGCIHPTSQKQYIKSLTGGKDNSNEGAQNGITHAFVVEFESIEDRDYYVDADPFHQEFKTFVAPFVEKVIVVDYSEGVF</sequence>